<dbReference type="Gene3D" id="1.10.150.130">
    <property type="match status" value="1"/>
</dbReference>
<dbReference type="PaxDb" id="272559-BF9343_2025"/>
<keyword evidence="6" id="KW-1185">Reference proteome</keyword>
<dbReference type="InterPro" id="IPR010998">
    <property type="entry name" value="Integrase_recombinase_N"/>
</dbReference>
<dbReference type="GO" id="GO:0003677">
    <property type="term" value="F:DNA binding"/>
    <property type="evidence" value="ECO:0007669"/>
    <property type="project" value="UniProtKB-KW"/>
</dbReference>
<dbReference type="EMBL" id="CR626927">
    <property type="protein sequence ID" value="CAH07806.1"/>
    <property type="molecule type" value="Genomic_DNA"/>
</dbReference>
<dbReference type="InterPro" id="IPR035386">
    <property type="entry name" value="Arm-DNA-bind_5"/>
</dbReference>
<dbReference type="InterPro" id="IPR002104">
    <property type="entry name" value="Integrase_catalytic"/>
</dbReference>
<feature type="domain" description="Tyr recombinase" evidence="4">
    <location>
        <begin position="232"/>
        <end position="410"/>
    </location>
</feature>
<dbReference type="CDD" id="cd01185">
    <property type="entry name" value="INTN1_C_like"/>
    <property type="match status" value="1"/>
</dbReference>
<dbReference type="InterPro" id="IPR011010">
    <property type="entry name" value="DNA_brk_join_enz"/>
</dbReference>
<sequence length="416" mass="48681">MYHLKKQRIMGAVKRNTLSVLFIIKKAKLLKNGEAPVCMRITVNKRVAEVMIKRSIPVDLWNQKKECSKGKDRVAIELNHYINTVRAKVLQIHRELEIDNKPITADIIKDCFYGRDKVQRSLQEVYKEHNEKCRALIGKEYTESTVIKFDTSINRLKEYIRSCYHRDDIMLAELDGQFIRDFDFWLKTEKHCQNNSALKHLKNLKKVVRIALANDWIKKDPFYGIHFKQEEVNVEFLSREELDILMNKEFAIKRLEQVRDIFVFCCFTALAFVDVQQLSREHLIKDNSGALWIRKARQKTNQMCNIPVLSIPQRILRKYEDNAECIKKGVLLPVISNQRMNAYLKEIADLCGITKRLTTHVARHTAATIVFLANDVSMENVSKILGHSNIRMTQHYAKVLDSSIMRDMVNVEKNFK</sequence>
<comment type="similarity">
    <text evidence="1">Belongs to the 'phage' integrase family.</text>
</comment>
<accession>Q5LDK3</accession>
<evidence type="ECO:0000313" key="5">
    <source>
        <dbReference type="EMBL" id="CAH07806.1"/>
    </source>
</evidence>
<reference evidence="5 6" key="1">
    <citation type="journal article" date="2005" name="Science">
        <title>Extensive DNA inversions in the B. fragilis genome control variable gene expression.</title>
        <authorList>
            <person name="Cerdeno-Tarraga A.M."/>
            <person name="Patrick S."/>
            <person name="Crosmann L."/>
            <person name="Blakely G."/>
            <person name="Abratt V."/>
            <person name="Lennard N."/>
            <person name="Duerden B."/>
            <person name="Poxton I."/>
            <person name="Harris B."/>
            <person name="Quail M.A."/>
            <person name="Barron A."/>
            <person name="Clarck L."/>
            <person name="Corton C."/>
            <person name="Doggett J."/>
            <person name="Holden M.T.G."/>
            <person name="Larke N."/>
            <person name="Line A."/>
            <person name="Lord A."/>
            <person name="Norbertczak H."/>
            <person name="Ormond D."/>
            <person name="Price C."/>
            <person name="Rabbinowitsch E."/>
            <person name="Woodward J."/>
            <person name="Barrel B.G."/>
            <person name="Parkhill J."/>
        </authorList>
    </citation>
    <scope>NUCLEOTIDE SEQUENCE [LARGE SCALE GENOMIC DNA]</scope>
    <source>
        <strain evidence="6">ATCC 25285 / DSM 2151 / CCUG 4856 / JCM 11019 / LMG 10263 / NCTC 9343 / Onslow / VPI 2553 / EN-2</strain>
    </source>
</reference>
<dbReference type="PANTHER" id="PTHR30349:SF64">
    <property type="entry name" value="PROPHAGE INTEGRASE INTD-RELATED"/>
    <property type="match status" value="1"/>
</dbReference>
<organism evidence="5 6">
    <name type="scientific">Bacteroides fragilis (strain ATCC 25285 / DSM 2151 / CCUG 4856 / JCM 11019 / LMG 10263 / NCTC 9343 / Onslow / VPI 2553 / EN-2)</name>
    <dbReference type="NCBI Taxonomy" id="272559"/>
    <lineage>
        <taxon>Bacteria</taxon>
        <taxon>Pseudomonadati</taxon>
        <taxon>Bacteroidota</taxon>
        <taxon>Bacteroidia</taxon>
        <taxon>Bacteroidales</taxon>
        <taxon>Bacteroidaceae</taxon>
        <taxon>Bacteroides</taxon>
    </lineage>
</organism>
<dbReference type="PANTHER" id="PTHR30349">
    <property type="entry name" value="PHAGE INTEGRASE-RELATED"/>
    <property type="match status" value="1"/>
</dbReference>
<dbReference type="GO" id="GO:0015074">
    <property type="term" value="P:DNA integration"/>
    <property type="evidence" value="ECO:0007669"/>
    <property type="project" value="InterPro"/>
</dbReference>
<dbReference type="Pfam" id="PF17293">
    <property type="entry name" value="Arm-DNA-bind_5"/>
    <property type="match status" value="1"/>
</dbReference>
<evidence type="ECO:0000256" key="2">
    <source>
        <dbReference type="ARBA" id="ARBA00023125"/>
    </source>
</evidence>
<proteinExistence type="inferred from homology"/>
<dbReference type="PROSITE" id="PS51898">
    <property type="entry name" value="TYR_RECOMBINASE"/>
    <property type="match status" value="1"/>
</dbReference>
<dbReference type="AlphaFoldDB" id="Q5LDK3"/>
<evidence type="ECO:0000256" key="3">
    <source>
        <dbReference type="ARBA" id="ARBA00023172"/>
    </source>
</evidence>
<dbReference type="InterPro" id="IPR025269">
    <property type="entry name" value="SAM-like_dom"/>
</dbReference>
<dbReference type="Pfam" id="PF00589">
    <property type="entry name" value="Phage_integrase"/>
    <property type="match status" value="1"/>
</dbReference>
<dbReference type="SUPFAM" id="SSF56349">
    <property type="entry name" value="DNA breaking-rejoining enzymes"/>
    <property type="match status" value="1"/>
</dbReference>
<dbReference type="KEGG" id="bfs:BF9343_2025"/>
<keyword evidence="2" id="KW-0238">DNA-binding</keyword>
<protein>
    <submittedName>
        <fullName evidence="5">Bacteriophage integrase</fullName>
    </submittedName>
</protein>
<gene>
    <name evidence="5" type="ORF">BF9343_2025</name>
</gene>
<evidence type="ECO:0000313" key="6">
    <source>
        <dbReference type="Proteomes" id="UP000006731"/>
    </source>
</evidence>
<dbReference type="eggNOG" id="COG4974">
    <property type="taxonomic scope" value="Bacteria"/>
</dbReference>
<dbReference type="InterPro" id="IPR013762">
    <property type="entry name" value="Integrase-like_cat_sf"/>
</dbReference>
<keyword evidence="3" id="KW-0233">DNA recombination</keyword>
<dbReference type="GO" id="GO:0006310">
    <property type="term" value="P:DNA recombination"/>
    <property type="evidence" value="ECO:0007669"/>
    <property type="project" value="UniProtKB-KW"/>
</dbReference>
<dbReference type="Proteomes" id="UP000006731">
    <property type="component" value="Chromosome"/>
</dbReference>
<dbReference type="Pfam" id="PF13102">
    <property type="entry name" value="Phage_int_SAM_5"/>
    <property type="match status" value="1"/>
</dbReference>
<dbReference type="Gene3D" id="1.10.443.10">
    <property type="entry name" value="Intergrase catalytic core"/>
    <property type="match status" value="1"/>
</dbReference>
<evidence type="ECO:0000259" key="4">
    <source>
        <dbReference type="PROSITE" id="PS51898"/>
    </source>
</evidence>
<dbReference type="HOGENOM" id="CLU_033139_2_0_10"/>
<evidence type="ECO:0000256" key="1">
    <source>
        <dbReference type="ARBA" id="ARBA00008857"/>
    </source>
</evidence>
<dbReference type="InterPro" id="IPR050090">
    <property type="entry name" value="Tyrosine_recombinase_XerCD"/>
</dbReference>
<name>Q5LDK3_BACFN</name>